<dbReference type="RefSeq" id="WP_406856733.1">
    <property type="nucleotide sequence ID" value="NZ_CP157484.1"/>
</dbReference>
<feature type="transmembrane region" description="Helical" evidence="1">
    <location>
        <begin position="862"/>
        <end position="880"/>
    </location>
</feature>
<sequence length="1043" mass="109600">MSGFSISGPFIRRPVGTTLMALGLLLAGVVAYRFLPVASLPTVDLPTIRVSTSRPGADPATMAATVAAPLERRLGEIAGVTEITSRSSLGTSTISVQFDAGRSIDGAARDVQAALNAAATDLPGDLPTLPTFRKANPAAAPILILALTSDTVAPSAIYDAADSVIAQRIAQVQGVADVSVAGAEQPAIRVRIDPTRLSAMGVSMETVRSAIAAANALAPIGSIDGEDRMLSIATNAQMRTAAEVGRLLVKTSNGVGVRLADIAAVEPGVRNRRSAASFNGQPAVLITITKQGDANVIATVDQIKALLPQLGRWIPAGVRVDILTDRTVTIRASVADMQWTLAATVGLVMLVVFAFLRRLTPTLAAGVTVPLSLAGACAAMWAAGFSLDNISLMALAVSVGFVVDDAIVMIENIDRNRAAGMSAMRAALEGARQIGFTVMAISVSLLAAFLPLFMMGGVLGKLFREFSLTLAFTIVISTMVSLTVTPMICARTRSAPTGAQTGLLDRMVERVLAAMVRVYAVTLAIVLRQRLLAVLVLLATIAASVNLFIKTPRGFFPQDDTGLLFGFTEASTDISFPAMQDLQERAAAIVQADPAVAGVGSSVGASGWSGSVNQGQLYVSLKPIDQRGGLATALVIDRIRKALAGVAGIRVYLFGTQDVRVGGRQGASPNQFTLWDPDYDELVAWAPKVLEELKKVEGLVDVTSDRQPNGLQATVAIDRPTASRLGVKIQDIDNALNNAFAQRQISTIYTQRNQYRIVMEVDQRFQRDPGDLSSIYVTGAGGAQLPLSAVASVERTLAPLVVNHQGQFPAATISFDMAPGVLAADAQKRILEAVAAMHLPDALHAEFAGDAKAFSDSAASQPLLLLSALVAVYLVLGILYEDLAHPLTILSTLPSAALGALLALKLTGMELSVIAFIGVILLIGIVKKNGIMLVDFALEAERSRGLSPRDAIHEACLERFRPILMTTLAALLGALPLIVATGPGSELRRPLGVTIAGGLIVSQLLTLYTTPVIYLLMDKLHRRRRRPAPIAPAVPPRPEGAPV</sequence>
<dbReference type="InterPro" id="IPR027463">
    <property type="entry name" value="AcrB_DN_DC_subdom"/>
</dbReference>
<dbReference type="Gene3D" id="1.20.1640.10">
    <property type="entry name" value="Multidrug efflux transporter AcrB transmembrane domain"/>
    <property type="match status" value="2"/>
</dbReference>
<dbReference type="Gene3D" id="3.30.70.1320">
    <property type="entry name" value="Multidrug efflux transporter AcrB pore domain like"/>
    <property type="match status" value="1"/>
</dbReference>
<dbReference type="GO" id="GO:0005886">
    <property type="term" value="C:plasma membrane"/>
    <property type="evidence" value="ECO:0007669"/>
    <property type="project" value="TreeGrafter"/>
</dbReference>
<dbReference type="Gene3D" id="3.30.2090.10">
    <property type="entry name" value="Multidrug efflux transporter AcrB TolC docking domain, DN and DC subdomains"/>
    <property type="match status" value="2"/>
</dbReference>
<dbReference type="InterPro" id="IPR001036">
    <property type="entry name" value="Acrflvin-R"/>
</dbReference>
<dbReference type="Pfam" id="PF00873">
    <property type="entry name" value="ACR_tran"/>
    <property type="match status" value="1"/>
</dbReference>
<feature type="transmembrane region" description="Helical" evidence="1">
    <location>
        <begin position="466"/>
        <end position="490"/>
    </location>
</feature>
<feature type="transmembrane region" description="Helical" evidence="1">
    <location>
        <begin position="511"/>
        <end position="527"/>
    </location>
</feature>
<feature type="transmembrane region" description="Helical" evidence="1">
    <location>
        <begin position="390"/>
        <end position="413"/>
    </location>
</feature>
<dbReference type="SUPFAM" id="SSF82866">
    <property type="entry name" value="Multidrug efflux transporter AcrB transmembrane domain"/>
    <property type="match status" value="2"/>
</dbReference>
<feature type="transmembrane region" description="Helical" evidence="1">
    <location>
        <begin position="363"/>
        <end position="384"/>
    </location>
</feature>
<feature type="transmembrane region" description="Helical" evidence="1">
    <location>
        <begin position="337"/>
        <end position="356"/>
    </location>
</feature>
<protein>
    <submittedName>
        <fullName evidence="2">Efflux RND transporter permease subunit</fullName>
    </submittedName>
</protein>
<name>A0AAU7JHY0_9HYPH</name>
<reference evidence="2" key="1">
    <citation type="submission" date="2024-05" db="EMBL/GenBank/DDBJ databases">
        <authorList>
            <person name="Kim S."/>
            <person name="Heo J."/>
            <person name="Choi H."/>
            <person name="Choi Y."/>
            <person name="Kwon S.-W."/>
            <person name="Kim Y."/>
        </authorList>
    </citation>
    <scope>NUCLEOTIDE SEQUENCE</scope>
    <source>
        <strain evidence="2">KACC 23698</strain>
    </source>
</reference>
<keyword evidence="1" id="KW-0472">Membrane</keyword>
<dbReference type="EMBL" id="CP157484">
    <property type="protein sequence ID" value="XBO39881.1"/>
    <property type="molecule type" value="Genomic_DNA"/>
</dbReference>
<keyword evidence="1" id="KW-1133">Transmembrane helix</keyword>
<dbReference type="Gene3D" id="3.30.70.1440">
    <property type="entry name" value="Multidrug efflux transporter AcrB pore domain"/>
    <property type="match status" value="1"/>
</dbReference>
<dbReference type="Gene3D" id="3.30.70.1430">
    <property type="entry name" value="Multidrug efflux transporter AcrB pore domain"/>
    <property type="match status" value="2"/>
</dbReference>
<feature type="transmembrane region" description="Helical" evidence="1">
    <location>
        <begin position="434"/>
        <end position="454"/>
    </location>
</feature>
<evidence type="ECO:0000313" key="2">
    <source>
        <dbReference type="EMBL" id="XBO39881.1"/>
    </source>
</evidence>
<feature type="transmembrane region" description="Helical" evidence="1">
    <location>
        <begin position="963"/>
        <end position="981"/>
    </location>
</feature>
<evidence type="ECO:0000256" key="1">
    <source>
        <dbReference type="SAM" id="Phobius"/>
    </source>
</evidence>
<gene>
    <name evidence="2" type="ORF">ABEG18_03625</name>
</gene>
<feature type="transmembrane region" description="Helical" evidence="1">
    <location>
        <begin position="900"/>
        <end position="926"/>
    </location>
</feature>
<dbReference type="AlphaFoldDB" id="A0AAU7JHY0"/>
<dbReference type="PANTHER" id="PTHR32063">
    <property type="match status" value="1"/>
</dbReference>
<organism evidence="2">
    <name type="scientific">Alsobacter sp. KACC 23698</name>
    <dbReference type="NCBI Taxonomy" id="3149229"/>
    <lineage>
        <taxon>Bacteria</taxon>
        <taxon>Pseudomonadati</taxon>
        <taxon>Pseudomonadota</taxon>
        <taxon>Alphaproteobacteria</taxon>
        <taxon>Hyphomicrobiales</taxon>
        <taxon>Alsobacteraceae</taxon>
        <taxon>Alsobacter</taxon>
    </lineage>
</organism>
<dbReference type="GO" id="GO:0042910">
    <property type="term" value="F:xenobiotic transmembrane transporter activity"/>
    <property type="evidence" value="ECO:0007669"/>
    <property type="project" value="TreeGrafter"/>
</dbReference>
<accession>A0AAU7JHY0</accession>
<dbReference type="SUPFAM" id="SSF82714">
    <property type="entry name" value="Multidrug efflux transporter AcrB TolC docking domain, DN and DC subdomains"/>
    <property type="match status" value="2"/>
</dbReference>
<dbReference type="SUPFAM" id="SSF82693">
    <property type="entry name" value="Multidrug efflux transporter AcrB pore domain, PN1, PN2, PC1 and PC2 subdomains"/>
    <property type="match status" value="3"/>
</dbReference>
<feature type="transmembrane region" description="Helical" evidence="1">
    <location>
        <begin position="533"/>
        <end position="549"/>
    </location>
</feature>
<feature type="transmembrane region" description="Helical" evidence="1">
    <location>
        <begin position="993"/>
        <end position="1016"/>
    </location>
</feature>
<keyword evidence="1" id="KW-0812">Transmembrane</keyword>
<dbReference type="PRINTS" id="PR00702">
    <property type="entry name" value="ACRIFLAVINRP"/>
</dbReference>
<dbReference type="PANTHER" id="PTHR32063:SF78">
    <property type="entry name" value="ACRB_ACRD_ACRF FAMILY PROTEIN"/>
    <property type="match status" value="1"/>
</dbReference>
<proteinExistence type="predicted"/>